<protein>
    <recommendedName>
        <fullName evidence="3">DUF4249 domain-containing protein</fullName>
    </recommendedName>
</protein>
<evidence type="ECO:0000313" key="1">
    <source>
        <dbReference type="EMBL" id="GCB36897.1"/>
    </source>
</evidence>
<reference evidence="1 2" key="1">
    <citation type="submission" date="2018-10" db="EMBL/GenBank/DDBJ databases">
        <title>Draft Genome Sequence of Bacteroides sp. KCTC 15687.</title>
        <authorList>
            <person name="Yu S.Y."/>
            <person name="Kim J.S."/>
            <person name="Oh B.S."/>
            <person name="Park S.H."/>
            <person name="Kang S.W."/>
            <person name="Park J.E."/>
            <person name="Choi S.H."/>
            <person name="Han K.I."/>
            <person name="Lee K.C."/>
            <person name="Eom M.K."/>
            <person name="Suh M.K."/>
            <person name="Lee D.H."/>
            <person name="Yoon H."/>
            <person name="Kim B."/>
            <person name="Yang S.J."/>
            <person name="Lee J.S."/>
            <person name="Lee J.H."/>
        </authorList>
    </citation>
    <scope>NUCLEOTIDE SEQUENCE [LARGE SCALE GENOMIC DNA]</scope>
    <source>
        <strain evidence="1 2">KCTC 15687</strain>
    </source>
</reference>
<name>A0A401LZI1_9BACE</name>
<dbReference type="Proteomes" id="UP000288079">
    <property type="component" value="Unassembled WGS sequence"/>
</dbReference>
<organism evidence="1 2">
    <name type="scientific">Bacteroides faecalis</name>
    <dbReference type="NCBI Taxonomy" id="2447885"/>
    <lineage>
        <taxon>Bacteria</taxon>
        <taxon>Pseudomonadati</taxon>
        <taxon>Bacteroidota</taxon>
        <taxon>Bacteroidia</taxon>
        <taxon>Bacteroidales</taxon>
        <taxon>Bacteroidaceae</taxon>
        <taxon>Bacteroides</taxon>
    </lineage>
</organism>
<comment type="caution">
    <text evidence="1">The sequence shown here is derived from an EMBL/GenBank/DDBJ whole genome shotgun (WGS) entry which is preliminary data.</text>
</comment>
<keyword evidence="2" id="KW-1185">Reference proteome</keyword>
<sequence>MNALIDTTNPENILYLNFTGKEYATNVQNATVEVRINGQLAESLRPLPIEPEENEQCRFKITSKFNPGDVVRIDALTDDGKYHAWSEVIVPQPLKEIEKIDTLSVEISKSGFTYDRLQYKITFNDRPNEDNYYRILVDLQISIPDYNFDTDETVMKIKHSYGFEAHDDIVLTDGHPSTGDDDDNGIFDNIENKYGVFDDSRFKNSSYTMTVYNNIRAPRYLQLPVNIEVDVVIHLLSITETEYYYLKALNLLESDSYDETINEPIRLPSNVNGGLGVIGISTETSKTIHFPDYWARY</sequence>
<proteinExistence type="predicted"/>
<dbReference type="InterPro" id="IPR025345">
    <property type="entry name" value="DUF4249"/>
</dbReference>
<dbReference type="Pfam" id="PF14054">
    <property type="entry name" value="DUF4249"/>
    <property type="match status" value="1"/>
</dbReference>
<gene>
    <name evidence="1" type="ORF">KGMB02408_38420</name>
</gene>
<dbReference type="AlphaFoldDB" id="A0A401LZI1"/>
<dbReference type="EMBL" id="BHWB01000016">
    <property type="protein sequence ID" value="GCB36897.1"/>
    <property type="molecule type" value="Genomic_DNA"/>
</dbReference>
<accession>A0A401LZI1</accession>
<evidence type="ECO:0000313" key="2">
    <source>
        <dbReference type="Proteomes" id="UP000288079"/>
    </source>
</evidence>
<evidence type="ECO:0008006" key="3">
    <source>
        <dbReference type="Google" id="ProtNLM"/>
    </source>
</evidence>